<protein>
    <recommendedName>
        <fullName evidence="5">Transposase Tnp1/En/Spm-like domain-containing protein</fullName>
    </recommendedName>
</protein>
<dbReference type="Pfam" id="PF03017">
    <property type="entry name" value="Transposase_23"/>
    <property type="match status" value="1"/>
</dbReference>
<evidence type="ECO:0000313" key="3">
    <source>
        <dbReference type="EMBL" id="CAD6267362.1"/>
    </source>
</evidence>
<dbReference type="Pfam" id="PF13963">
    <property type="entry name" value="Transpos_assoc"/>
    <property type="match status" value="1"/>
</dbReference>
<evidence type="ECO:0000313" key="4">
    <source>
        <dbReference type="Proteomes" id="UP000604825"/>
    </source>
</evidence>
<feature type="domain" description="Transposase Tnp1/En/Spm-like" evidence="1">
    <location>
        <begin position="241"/>
        <end position="303"/>
    </location>
</feature>
<dbReference type="AlphaFoldDB" id="A0A811RB02"/>
<dbReference type="EMBL" id="CAJGYO010000014">
    <property type="protein sequence ID" value="CAD6267362.1"/>
    <property type="molecule type" value="Genomic_DNA"/>
</dbReference>
<organism evidence="3 4">
    <name type="scientific">Miscanthus lutarioriparius</name>
    <dbReference type="NCBI Taxonomy" id="422564"/>
    <lineage>
        <taxon>Eukaryota</taxon>
        <taxon>Viridiplantae</taxon>
        <taxon>Streptophyta</taxon>
        <taxon>Embryophyta</taxon>
        <taxon>Tracheophyta</taxon>
        <taxon>Spermatophyta</taxon>
        <taxon>Magnoliopsida</taxon>
        <taxon>Liliopsida</taxon>
        <taxon>Poales</taxon>
        <taxon>Poaceae</taxon>
        <taxon>PACMAD clade</taxon>
        <taxon>Panicoideae</taxon>
        <taxon>Andropogonodae</taxon>
        <taxon>Andropogoneae</taxon>
        <taxon>Saccharinae</taxon>
        <taxon>Miscanthus</taxon>
    </lineage>
</organism>
<dbReference type="InterPro" id="IPR029480">
    <property type="entry name" value="Transpos_assoc"/>
</dbReference>
<sequence length="408" mass="45893">MDKTWIDDNARKCVNSFWKEASEVPEHLICDGFLKGYRTWNLHGEASSSVNYGNCDATEVIEDSSENDEIYDLLRDLAAGLDDRGDFEDNSSTLETCPELVALQKLVPENSKELYPNCKKYTQLSPRSTENVDAHHHDAHFEEDEDCGDNEDHDTCPECTPNDTAPVAQHHAPLSSHRFPNNATPTVQHDVAHEEQPHATSSRQCIPINVLPAVQPDATHEVQPDAAKQAKTVQPQVGINVILYEVVRSDARVALGTIISTNPKTIIGGVALGKQYCEVVNHVLKRDATLPRTYPSVEKMADAHRLSITWPYNRVKQQASKSVRKASKSPQGVSEILKIRQLGQQNTQRVVEENWKLRSDIQDMVDALDARNKQIKESEHDKKNLEQEKLKVDNCFHLRQNVLSTIIM</sequence>
<gene>
    <name evidence="3" type="ORF">NCGR_LOCUS50667</name>
</gene>
<reference evidence="3" key="1">
    <citation type="submission" date="2020-10" db="EMBL/GenBank/DDBJ databases">
        <authorList>
            <person name="Han B."/>
            <person name="Lu T."/>
            <person name="Zhao Q."/>
            <person name="Huang X."/>
            <person name="Zhao Y."/>
        </authorList>
    </citation>
    <scope>NUCLEOTIDE SEQUENCE</scope>
</reference>
<evidence type="ECO:0008006" key="5">
    <source>
        <dbReference type="Google" id="ProtNLM"/>
    </source>
</evidence>
<dbReference type="OrthoDB" id="629391at2759"/>
<keyword evidence="4" id="KW-1185">Reference proteome</keyword>
<evidence type="ECO:0000259" key="2">
    <source>
        <dbReference type="Pfam" id="PF13963"/>
    </source>
</evidence>
<dbReference type="InterPro" id="IPR004264">
    <property type="entry name" value="Transposase_23"/>
</dbReference>
<comment type="caution">
    <text evidence="3">The sequence shown here is derived from an EMBL/GenBank/DDBJ whole genome shotgun (WGS) entry which is preliminary data.</text>
</comment>
<feature type="domain" description="Transposase-associated" evidence="2">
    <location>
        <begin position="11"/>
        <end position="45"/>
    </location>
</feature>
<proteinExistence type="predicted"/>
<dbReference type="Proteomes" id="UP000604825">
    <property type="component" value="Unassembled WGS sequence"/>
</dbReference>
<name>A0A811RB02_9POAL</name>
<accession>A0A811RB02</accession>
<evidence type="ECO:0000259" key="1">
    <source>
        <dbReference type="Pfam" id="PF03017"/>
    </source>
</evidence>